<dbReference type="PIRSF" id="PIRSF000167">
    <property type="entry name" value="HemN"/>
    <property type="match status" value="1"/>
</dbReference>
<dbReference type="InterPro" id="IPR004558">
    <property type="entry name" value="Coprogen_oxidase_HemN"/>
</dbReference>
<name>A0A1H8KMZ1_9RHOB</name>
<feature type="binding site" evidence="16">
    <location>
        <position position="58"/>
    </location>
    <ligand>
        <name>[4Fe-4S] cluster</name>
        <dbReference type="ChEBI" id="CHEBI:49883"/>
        <note>4Fe-4S-S-AdoMet</note>
    </ligand>
</feature>
<evidence type="ECO:0000256" key="13">
    <source>
        <dbReference type="ARBA" id="ARBA00048321"/>
    </source>
</evidence>
<dbReference type="EMBL" id="FOCM01000008">
    <property type="protein sequence ID" value="SEN94350.1"/>
    <property type="molecule type" value="Genomic_DNA"/>
</dbReference>
<evidence type="ECO:0000256" key="4">
    <source>
        <dbReference type="ARBA" id="ARBA00011245"/>
    </source>
</evidence>
<keyword evidence="11 14" id="KW-0411">Iron-sulfur</keyword>
<dbReference type="RefSeq" id="WP_091846342.1">
    <property type="nucleotide sequence ID" value="NZ_FOCM01000008.1"/>
</dbReference>
<evidence type="ECO:0000259" key="17">
    <source>
        <dbReference type="PROSITE" id="PS51918"/>
    </source>
</evidence>
<evidence type="ECO:0000256" key="12">
    <source>
        <dbReference type="ARBA" id="ARBA00023244"/>
    </source>
</evidence>
<dbReference type="AlphaFoldDB" id="A0A1H8KMZ1"/>
<feature type="binding site" evidence="16">
    <location>
        <position position="62"/>
    </location>
    <ligand>
        <name>[4Fe-4S] cluster</name>
        <dbReference type="ChEBI" id="CHEBI:49883"/>
        <note>4Fe-4S-S-AdoMet</note>
    </ligand>
</feature>
<comment type="subcellular location">
    <subcellularLocation>
        <location evidence="1 14">Cytoplasm</location>
    </subcellularLocation>
</comment>
<evidence type="ECO:0000256" key="16">
    <source>
        <dbReference type="PIRSR" id="PIRSR000167-2"/>
    </source>
</evidence>
<dbReference type="InterPro" id="IPR058240">
    <property type="entry name" value="rSAM_sf"/>
</dbReference>
<dbReference type="NCBIfam" id="TIGR00538">
    <property type="entry name" value="hemN"/>
    <property type="match status" value="1"/>
</dbReference>
<evidence type="ECO:0000256" key="1">
    <source>
        <dbReference type="ARBA" id="ARBA00004496"/>
    </source>
</evidence>
<dbReference type="InterPro" id="IPR007197">
    <property type="entry name" value="rSAM"/>
</dbReference>
<feature type="binding site" evidence="15">
    <location>
        <position position="109"/>
    </location>
    <ligand>
        <name>S-adenosyl-L-methionine</name>
        <dbReference type="ChEBI" id="CHEBI:59789"/>
        <label>1</label>
    </ligand>
</feature>
<reference evidence="19" key="1">
    <citation type="submission" date="2016-10" db="EMBL/GenBank/DDBJ databases">
        <authorList>
            <person name="Varghese N."/>
            <person name="Submissions S."/>
        </authorList>
    </citation>
    <scope>NUCLEOTIDE SEQUENCE [LARGE SCALE GENOMIC DNA]</scope>
    <source>
        <strain evidence="19">DSM 26893</strain>
    </source>
</reference>
<sequence>MTDDPLTTALLTARVPRYTSYPPADRFGPEVGSAAKTRWLGEIRPGARIALYLHVPFCRRLCWFCACRSQGTQAEAPLERYLDTLADEIALTRAELPHDVEVASLHLGGGTPTILSADQLDRLGALLGEGFFFASGAEVSVEIDPCDFGPARRDALLRLGLSRASIGVQDFDPLVQRAIGRLQSAEETARAVDLIRAGGIGSLNVDLLYGLPHQTPARLLATLDTTLGFMPDRIALYGYAHVPWAAKRQKLIDATALPGPRERLLLADTARSRLMAAGYVPIGIDHFARPGDSMAVAAAQGALRRNFQGYTVDADLPLVGLGPSAISQLPQGFVQNAPATALWAQMVEQGQLPGARGIVVGPAARAMGRVIAALMCDGRADLPALTGDLAPDMIARAHAALDALPGAGRLDEDGVLELEDIRFARLVAHRIDSTADTGPGRYSQAC</sequence>
<feature type="binding site" evidence="15">
    <location>
        <position position="240"/>
    </location>
    <ligand>
        <name>S-adenosyl-L-methionine</name>
        <dbReference type="ChEBI" id="CHEBI:59789"/>
        <label>2</label>
    </ligand>
</feature>
<dbReference type="CDD" id="cd01335">
    <property type="entry name" value="Radical_SAM"/>
    <property type="match status" value="1"/>
</dbReference>
<accession>A0A1H8KMZ1</accession>
<keyword evidence="19" id="KW-1185">Reference proteome</keyword>
<dbReference type="SFLD" id="SFLDG01065">
    <property type="entry name" value="anaerobic_coproporphyrinogen-I"/>
    <property type="match status" value="1"/>
</dbReference>
<evidence type="ECO:0000256" key="9">
    <source>
        <dbReference type="ARBA" id="ARBA00023002"/>
    </source>
</evidence>
<keyword evidence="9 14" id="KW-0560">Oxidoreductase</keyword>
<dbReference type="SMART" id="SM00729">
    <property type="entry name" value="Elp3"/>
    <property type="match status" value="1"/>
</dbReference>
<comment type="cofactor">
    <cofactor evidence="14 16">
        <name>[4Fe-4S] cluster</name>
        <dbReference type="ChEBI" id="CHEBI:49883"/>
    </cofactor>
    <text evidence="14 16">Binds 1 [4Fe-4S] cluster. The cluster is coordinated with 3 cysteines and an exchangeable S-adenosyl-L-methionine.</text>
</comment>
<dbReference type="GO" id="GO:0005737">
    <property type="term" value="C:cytoplasm"/>
    <property type="evidence" value="ECO:0007669"/>
    <property type="project" value="UniProtKB-SubCell"/>
</dbReference>
<dbReference type="GO" id="GO:0004109">
    <property type="term" value="F:coproporphyrinogen oxidase activity"/>
    <property type="evidence" value="ECO:0007669"/>
    <property type="project" value="InterPro"/>
</dbReference>
<feature type="binding site" evidence="15">
    <location>
        <position position="52"/>
    </location>
    <ligand>
        <name>S-adenosyl-L-methionine</name>
        <dbReference type="ChEBI" id="CHEBI:59789"/>
        <label>1</label>
    </ligand>
</feature>
<dbReference type="SFLD" id="SFLDS00029">
    <property type="entry name" value="Radical_SAM"/>
    <property type="match status" value="1"/>
</dbReference>
<evidence type="ECO:0000256" key="5">
    <source>
        <dbReference type="ARBA" id="ARBA00022485"/>
    </source>
</evidence>
<feature type="binding site" evidence="16">
    <location>
        <position position="65"/>
    </location>
    <ligand>
        <name>[4Fe-4S] cluster</name>
        <dbReference type="ChEBI" id="CHEBI:49883"/>
        <note>4Fe-4S-S-AdoMet</note>
    </ligand>
</feature>
<dbReference type="GO" id="GO:0051989">
    <property type="term" value="F:coproporphyrinogen dehydrogenase activity"/>
    <property type="evidence" value="ECO:0007669"/>
    <property type="project" value="UniProtKB-EC"/>
</dbReference>
<keyword evidence="5 14" id="KW-0004">4Fe-4S</keyword>
<feature type="binding site" evidence="15">
    <location>
        <begin position="110"/>
        <end position="111"/>
    </location>
    <ligand>
        <name>S-adenosyl-L-methionine</name>
        <dbReference type="ChEBI" id="CHEBI:59789"/>
        <label>2</label>
    </ligand>
</feature>
<dbReference type="PANTHER" id="PTHR13932">
    <property type="entry name" value="COPROPORPHYRINIGEN III OXIDASE"/>
    <property type="match status" value="1"/>
</dbReference>
<dbReference type="GO" id="GO:0046872">
    <property type="term" value="F:metal ion binding"/>
    <property type="evidence" value="ECO:0007669"/>
    <property type="project" value="UniProtKB-KW"/>
</dbReference>
<dbReference type="UniPathway" id="UPA00251">
    <property type="reaction ID" value="UER00323"/>
</dbReference>
<organism evidence="18 19">
    <name type="scientific">Palleronia pelagia</name>
    <dbReference type="NCBI Taxonomy" id="387096"/>
    <lineage>
        <taxon>Bacteria</taxon>
        <taxon>Pseudomonadati</taxon>
        <taxon>Pseudomonadota</taxon>
        <taxon>Alphaproteobacteria</taxon>
        <taxon>Rhodobacterales</taxon>
        <taxon>Roseobacteraceae</taxon>
        <taxon>Palleronia</taxon>
    </lineage>
</organism>
<comment type="catalytic activity">
    <reaction evidence="13 14">
        <text>coproporphyrinogen III + 2 S-adenosyl-L-methionine = protoporphyrinogen IX + 2 5'-deoxyadenosine + 2 L-methionine + 2 CO2</text>
        <dbReference type="Rhea" id="RHEA:15425"/>
        <dbReference type="ChEBI" id="CHEBI:16526"/>
        <dbReference type="ChEBI" id="CHEBI:17319"/>
        <dbReference type="ChEBI" id="CHEBI:57307"/>
        <dbReference type="ChEBI" id="CHEBI:57309"/>
        <dbReference type="ChEBI" id="CHEBI:57844"/>
        <dbReference type="ChEBI" id="CHEBI:59789"/>
        <dbReference type="EC" id="1.3.98.3"/>
    </reaction>
</comment>
<dbReference type="Pfam" id="PF04055">
    <property type="entry name" value="Radical_SAM"/>
    <property type="match status" value="1"/>
</dbReference>
<evidence type="ECO:0000256" key="3">
    <source>
        <dbReference type="ARBA" id="ARBA00005493"/>
    </source>
</evidence>
<feature type="domain" description="Radical SAM core" evidence="17">
    <location>
        <begin position="43"/>
        <end position="277"/>
    </location>
</feature>
<dbReference type="InterPro" id="IPR034505">
    <property type="entry name" value="Coproporphyrinogen-III_oxidase"/>
</dbReference>
<feature type="binding site" evidence="15">
    <location>
        <position position="326"/>
    </location>
    <ligand>
        <name>S-adenosyl-L-methionine</name>
        <dbReference type="ChEBI" id="CHEBI:59789"/>
        <label>1</label>
    </ligand>
</feature>
<evidence type="ECO:0000256" key="8">
    <source>
        <dbReference type="ARBA" id="ARBA00022723"/>
    </source>
</evidence>
<dbReference type="GO" id="GO:0006782">
    <property type="term" value="P:protoporphyrinogen IX biosynthetic process"/>
    <property type="evidence" value="ECO:0007669"/>
    <property type="project" value="UniProtKB-UniPathway"/>
</dbReference>
<evidence type="ECO:0000313" key="18">
    <source>
        <dbReference type="EMBL" id="SEN94350.1"/>
    </source>
</evidence>
<comment type="similarity">
    <text evidence="3 14">Belongs to the anaerobic coproporphyrinogen-III oxidase family.</text>
</comment>
<dbReference type="OrthoDB" id="9808022at2"/>
<protein>
    <recommendedName>
        <fullName evidence="14">Coproporphyrinogen-III oxidase</fullName>
        <ecNumber evidence="14">1.3.98.3</ecNumber>
    </recommendedName>
</protein>
<proteinExistence type="inferred from homology"/>
<keyword evidence="8 14" id="KW-0479">Metal-binding</keyword>
<feature type="binding site" evidence="15">
    <location>
        <begin position="64"/>
        <end position="66"/>
    </location>
    <ligand>
        <name>S-adenosyl-L-methionine</name>
        <dbReference type="ChEBI" id="CHEBI:59789"/>
        <label>2</label>
    </ligand>
</feature>
<dbReference type="EC" id="1.3.98.3" evidence="14"/>
<feature type="binding site" evidence="15">
    <location>
        <position position="206"/>
    </location>
    <ligand>
        <name>S-adenosyl-L-methionine</name>
        <dbReference type="ChEBI" id="CHEBI:59789"/>
        <label>2</label>
    </ligand>
</feature>
<dbReference type="Gene3D" id="3.30.750.200">
    <property type="match status" value="1"/>
</dbReference>
<dbReference type="PROSITE" id="PS51918">
    <property type="entry name" value="RADICAL_SAM"/>
    <property type="match status" value="1"/>
</dbReference>
<evidence type="ECO:0000256" key="15">
    <source>
        <dbReference type="PIRSR" id="PIRSR000167-1"/>
    </source>
</evidence>
<keyword evidence="7 14" id="KW-0949">S-adenosyl-L-methionine</keyword>
<comment type="subunit">
    <text evidence="4">Monomer.</text>
</comment>
<dbReference type="Proteomes" id="UP000199372">
    <property type="component" value="Unassembled WGS sequence"/>
</dbReference>
<keyword evidence="12 14" id="KW-0627">Porphyrin biosynthesis</keyword>
<feature type="binding site" evidence="15">
    <location>
        <position position="142"/>
    </location>
    <ligand>
        <name>S-adenosyl-L-methionine</name>
        <dbReference type="ChEBI" id="CHEBI:59789"/>
        <label>1</label>
    </ligand>
</feature>
<gene>
    <name evidence="18" type="ORF">SAMN04488011_10856</name>
</gene>
<evidence type="ECO:0000256" key="11">
    <source>
        <dbReference type="ARBA" id="ARBA00023014"/>
    </source>
</evidence>
<feature type="binding site" evidence="15">
    <location>
        <position position="169"/>
    </location>
    <ligand>
        <name>S-adenosyl-L-methionine</name>
        <dbReference type="ChEBI" id="CHEBI:59789"/>
        <label>2</label>
    </ligand>
</feature>
<keyword evidence="10 14" id="KW-0408">Iron</keyword>
<feature type="binding site" evidence="15">
    <location>
        <position position="181"/>
    </location>
    <ligand>
        <name>S-adenosyl-L-methionine</name>
        <dbReference type="ChEBI" id="CHEBI:59789"/>
        <label>2</label>
    </ligand>
</feature>
<dbReference type="PANTHER" id="PTHR13932:SF6">
    <property type="entry name" value="OXYGEN-INDEPENDENT COPROPORPHYRINOGEN III OXIDASE"/>
    <property type="match status" value="1"/>
</dbReference>
<evidence type="ECO:0000256" key="10">
    <source>
        <dbReference type="ARBA" id="ARBA00023004"/>
    </source>
</evidence>
<evidence type="ECO:0000256" key="6">
    <source>
        <dbReference type="ARBA" id="ARBA00022490"/>
    </source>
</evidence>
<evidence type="ECO:0000313" key="19">
    <source>
        <dbReference type="Proteomes" id="UP000199372"/>
    </source>
</evidence>
<dbReference type="GO" id="GO:0051539">
    <property type="term" value="F:4 iron, 4 sulfur cluster binding"/>
    <property type="evidence" value="ECO:0007669"/>
    <property type="project" value="UniProtKB-KW"/>
</dbReference>
<keyword evidence="6 14" id="KW-0963">Cytoplasm</keyword>
<comment type="pathway">
    <text evidence="2 14">Porphyrin-containing compound metabolism; protoporphyrin-IX biosynthesis; protoporphyrinogen-IX from coproporphyrinogen-III (AdoMet route): step 1/1.</text>
</comment>
<evidence type="ECO:0000256" key="14">
    <source>
        <dbReference type="PIRNR" id="PIRNR000167"/>
    </source>
</evidence>
<dbReference type="SUPFAM" id="SSF102114">
    <property type="entry name" value="Radical SAM enzymes"/>
    <property type="match status" value="1"/>
</dbReference>
<evidence type="ECO:0000256" key="7">
    <source>
        <dbReference type="ARBA" id="ARBA00022691"/>
    </source>
</evidence>
<evidence type="ECO:0000256" key="2">
    <source>
        <dbReference type="ARBA" id="ARBA00004785"/>
    </source>
</evidence>
<dbReference type="InterPro" id="IPR006638">
    <property type="entry name" value="Elp3/MiaA/NifB-like_rSAM"/>
</dbReference>